<dbReference type="RefSeq" id="WP_055057154.1">
    <property type="nucleotide sequence ID" value="NZ_CZAY01000009.1"/>
</dbReference>
<dbReference type="InterPro" id="IPR011006">
    <property type="entry name" value="CheY-like_superfamily"/>
</dbReference>
<proteinExistence type="predicted"/>
<dbReference type="PROSITE" id="PS51755">
    <property type="entry name" value="OMPR_PHOB"/>
    <property type="match status" value="1"/>
</dbReference>
<dbReference type="CDD" id="cd17574">
    <property type="entry name" value="REC_OmpR"/>
    <property type="match status" value="1"/>
</dbReference>
<organism evidence="12 13">
    <name type="scientific">Dorea longicatena</name>
    <dbReference type="NCBI Taxonomy" id="88431"/>
    <lineage>
        <taxon>Bacteria</taxon>
        <taxon>Bacillati</taxon>
        <taxon>Bacillota</taxon>
        <taxon>Clostridia</taxon>
        <taxon>Lachnospirales</taxon>
        <taxon>Lachnospiraceae</taxon>
        <taxon>Dorea</taxon>
    </lineage>
</organism>
<evidence type="ECO:0000256" key="6">
    <source>
        <dbReference type="ARBA" id="ARBA00023163"/>
    </source>
</evidence>
<dbReference type="GO" id="GO:0000976">
    <property type="term" value="F:transcription cis-regulatory region binding"/>
    <property type="evidence" value="ECO:0007669"/>
    <property type="project" value="TreeGrafter"/>
</dbReference>
<evidence type="ECO:0000256" key="1">
    <source>
        <dbReference type="ARBA" id="ARBA00018672"/>
    </source>
</evidence>
<name>A0A174PFF7_9FIRM</name>
<dbReference type="CDD" id="cd00383">
    <property type="entry name" value="trans_reg_C"/>
    <property type="match status" value="1"/>
</dbReference>
<evidence type="ECO:0000256" key="2">
    <source>
        <dbReference type="ARBA" id="ARBA00022553"/>
    </source>
</evidence>
<dbReference type="GO" id="GO:0005829">
    <property type="term" value="C:cytosol"/>
    <property type="evidence" value="ECO:0007669"/>
    <property type="project" value="TreeGrafter"/>
</dbReference>
<dbReference type="InterPro" id="IPR036388">
    <property type="entry name" value="WH-like_DNA-bd_sf"/>
</dbReference>
<dbReference type="Gene3D" id="1.10.10.10">
    <property type="entry name" value="Winged helix-like DNA-binding domain superfamily/Winged helix DNA-binding domain"/>
    <property type="match status" value="1"/>
</dbReference>
<dbReference type="GO" id="GO:0006355">
    <property type="term" value="P:regulation of DNA-templated transcription"/>
    <property type="evidence" value="ECO:0007669"/>
    <property type="project" value="InterPro"/>
</dbReference>
<dbReference type="InterPro" id="IPR001789">
    <property type="entry name" value="Sig_transdc_resp-reg_receiver"/>
</dbReference>
<dbReference type="GeneID" id="96228788"/>
<gene>
    <name evidence="12" type="primary">phoP_3</name>
    <name evidence="12" type="ORF">ERS852526_01492</name>
</gene>
<evidence type="ECO:0000256" key="5">
    <source>
        <dbReference type="ARBA" id="ARBA00023125"/>
    </source>
</evidence>
<dbReference type="AlphaFoldDB" id="A0A174PFF7"/>
<evidence type="ECO:0000256" key="7">
    <source>
        <dbReference type="ARBA" id="ARBA00024867"/>
    </source>
</evidence>
<keyword evidence="4" id="KW-0805">Transcription regulation</keyword>
<feature type="domain" description="OmpR/PhoB-type" evidence="11">
    <location>
        <begin position="125"/>
        <end position="225"/>
    </location>
</feature>
<comment type="function">
    <text evidence="7">May play the central regulatory role in sporulation. It may be an element of the effector pathway responsible for the activation of sporulation genes in response to nutritional stress. Spo0A may act in concert with spo0H (a sigma factor) to control the expression of some genes that are critical to the sporulation process.</text>
</comment>
<sequence>MRKILIVEDDKVLNKTLAYNLTADGYEVTSAYSFQDAVERLKKSEFDIALLDINLPDGNGLHLCDEIRGRGQHTYIMFITANDKEGDMLKGYEAGCTDYITKPFSVMVLCKKVAAVFANMELRTPKHDVFEDEVLKIDFSEQSAVLEGKVIDFTPKEYRTLFLFVKNPHIILTKRQLIEKLWDIDGDFVDEHTLTTIISRIRKKIETDERKYIKTAYGMGYQWIGGESR</sequence>
<dbReference type="GO" id="GO:0032993">
    <property type="term" value="C:protein-DNA complex"/>
    <property type="evidence" value="ECO:0007669"/>
    <property type="project" value="TreeGrafter"/>
</dbReference>
<evidence type="ECO:0000259" key="11">
    <source>
        <dbReference type="PROSITE" id="PS51755"/>
    </source>
</evidence>
<evidence type="ECO:0000259" key="10">
    <source>
        <dbReference type="PROSITE" id="PS50110"/>
    </source>
</evidence>
<dbReference type="OrthoDB" id="9803564at2"/>
<dbReference type="Pfam" id="PF00072">
    <property type="entry name" value="Response_reg"/>
    <property type="match status" value="1"/>
</dbReference>
<protein>
    <recommendedName>
        <fullName evidence="1">Stage 0 sporulation protein A homolog</fullName>
    </recommendedName>
</protein>
<dbReference type="GO" id="GO:0000156">
    <property type="term" value="F:phosphorelay response regulator activity"/>
    <property type="evidence" value="ECO:0007669"/>
    <property type="project" value="TreeGrafter"/>
</dbReference>
<dbReference type="Pfam" id="PF00486">
    <property type="entry name" value="Trans_reg_C"/>
    <property type="match status" value="1"/>
</dbReference>
<dbReference type="PROSITE" id="PS50110">
    <property type="entry name" value="RESPONSE_REGULATORY"/>
    <property type="match status" value="1"/>
</dbReference>
<evidence type="ECO:0000256" key="8">
    <source>
        <dbReference type="PROSITE-ProRule" id="PRU00169"/>
    </source>
</evidence>
<dbReference type="SMART" id="SM00862">
    <property type="entry name" value="Trans_reg_C"/>
    <property type="match status" value="1"/>
</dbReference>
<dbReference type="PANTHER" id="PTHR48111:SF40">
    <property type="entry name" value="PHOSPHATE REGULON TRANSCRIPTIONAL REGULATORY PROTEIN PHOB"/>
    <property type="match status" value="1"/>
</dbReference>
<reference evidence="12 13" key="1">
    <citation type="submission" date="2015-09" db="EMBL/GenBank/DDBJ databases">
        <authorList>
            <consortium name="Pathogen Informatics"/>
        </authorList>
    </citation>
    <scope>NUCLEOTIDE SEQUENCE [LARGE SCALE GENOMIC DNA]</scope>
    <source>
        <strain evidence="12 13">2789STDY5834914</strain>
    </source>
</reference>
<dbReference type="SUPFAM" id="SSF52172">
    <property type="entry name" value="CheY-like"/>
    <property type="match status" value="1"/>
</dbReference>
<feature type="modified residue" description="4-aspartylphosphate" evidence="8">
    <location>
        <position position="52"/>
    </location>
</feature>
<dbReference type="InterPro" id="IPR039420">
    <property type="entry name" value="WalR-like"/>
</dbReference>
<feature type="domain" description="Response regulatory" evidence="10">
    <location>
        <begin position="3"/>
        <end position="117"/>
    </location>
</feature>
<dbReference type="EMBL" id="CZAY01000009">
    <property type="protein sequence ID" value="CUP58311.1"/>
    <property type="molecule type" value="Genomic_DNA"/>
</dbReference>
<dbReference type="Proteomes" id="UP000095485">
    <property type="component" value="Unassembled WGS sequence"/>
</dbReference>
<keyword evidence="5 9" id="KW-0238">DNA-binding</keyword>
<evidence type="ECO:0000313" key="13">
    <source>
        <dbReference type="Proteomes" id="UP000095485"/>
    </source>
</evidence>
<dbReference type="PANTHER" id="PTHR48111">
    <property type="entry name" value="REGULATOR OF RPOS"/>
    <property type="match status" value="1"/>
</dbReference>
<evidence type="ECO:0000256" key="3">
    <source>
        <dbReference type="ARBA" id="ARBA00023012"/>
    </source>
</evidence>
<keyword evidence="2 8" id="KW-0597">Phosphoprotein</keyword>
<keyword evidence="3" id="KW-0902">Two-component regulatory system</keyword>
<dbReference type="InterPro" id="IPR001867">
    <property type="entry name" value="OmpR/PhoB-type_DNA-bd"/>
</dbReference>
<keyword evidence="6" id="KW-0804">Transcription</keyword>
<accession>A0A174PFF7</accession>
<evidence type="ECO:0000313" key="12">
    <source>
        <dbReference type="EMBL" id="CUP58311.1"/>
    </source>
</evidence>
<evidence type="ECO:0000256" key="9">
    <source>
        <dbReference type="PROSITE-ProRule" id="PRU01091"/>
    </source>
</evidence>
<feature type="DNA-binding region" description="OmpR/PhoB-type" evidence="9">
    <location>
        <begin position="125"/>
        <end position="225"/>
    </location>
</feature>
<evidence type="ECO:0000256" key="4">
    <source>
        <dbReference type="ARBA" id="ARBA00023015"/>
    </source>
</evidence>
<dbReference type="Gene3D" id="3.40.50.2300">
    <property type="match status" value="1"/>
</dbReference>
<dbReference type="SMART" id="SM00448">
    <property type="entry name" value="REC"/>
    <property type="match status" value="1"/>
</dbReference>